<evidence type="ECO:0000256" key="15">
    <source>
        <dbReference type="ARBA" id="ARBA00030592"/>
    </source>
</evidence>
<evidence type="ECO:0000256" key="7">
    <source>
        <dbReference type="ARBA" id="ARBA00019357"/>
    </source>
</evidence>
<sequence>MTRTLAEWLAYQESTHPRDIALGLDRVRAVWEAMGAPRPAPIVLTVGGTNGKGSTVALLEGMLRAAGYRTGCYTSPHLLRYNERIRIDGNDVSDEALVASFERIEAARGAIPQTYFEFGTLAAIDLIARASVDVAILEVGLGGRLDAVNIVDADVAVVTTVDLDHQDWLGNDRDSIGREKAGIARGGRPVIVGELAPPQGLLDALRRIGADIVRAGEAFWAQSANASTAGEWSWGHRDGTAITLPLPALAAPVQLANAATALAAIHALGTRVDVSPSALRTALLDVRVSGRLQRIGDRPLTLVDVGHNPQAARALAAWLDARPSSGRVLAVYGALADKDVAGVVEAMGARIDRWFIAGLDRDTPRGLAADALAATLAAVLPAAPASTYADVGTAWAAAREAADENDTVLLFGSFFVAAAALSRAM</sequence>
<dbReference type="GO" id="GO:0004326">
    <property type="term" value="F:tetrahydrofolylpolyglutamate synthase activity"/>
    <property type="evidence" value="ECO:0007669"/>
    <property type="project" value="UniProtKB-EC"/>
</dbReference>
<comment type="catalytic activity">
    <reaction evidence="17">
        <text>(6S)-5,6,7,8-tetrahydrofolyl-(gamma-L-Glu)(n) + L-glutamate + ATP = (6S)-5,6,7,8-tetrahydrofolyl-(gamma-L-Glu)(n+1) + ADP + phosphate + H(+)</text>
        <dbReference type="Rhea" id="RHEA:10580"/>
        <dbReference type="Rhea" id="RHEA-COMP:14738"/>
        <dbReference type="Rhea" id="RHEA-COMP:14740"/>
        <dbReference type="ChEBI" id="CHEBI:15378"/>
        <dbReference type="ChEBI" id="CHEBI:29985"/>
        <dbReference type="ChEBI" id="CHEBI:30616"/>
        <dbReference type="ChEBI" id="CHEBI:43474"/>
        <dbReference type="ChEBI" id="CHEBI:141005"/>
        <dbReference type="ChEBI" id="CHEBI:456216"/>
        <dbReference type="EC" id="6.3.2.17"/>
    </reaction>
</comment>
<protein>
    <recommendedName>
        <fullName evidence="7">Dihydrofolate synthase/folylpolyglutamate synthase</fullName>
        <ecNumber evidence="5">6.3.2.12</ecNumber>
        <ecNumber evidence="6">6.3.2.17</ecNumber>
    </recommendedName>
    <alternativeName>
        <fullName evidence="16">Folylpoly-gamma-glutamate synthetase-dihydrofolate synthetase</fullName>
    </alternativeName>
    <alternativeName>
        <fullName evidence="14">Folylpolyglutamate synthetase</fullName>
    </alternativeName>
    <alternativeName>
        <fullName evidence="15">Tetrahydrofolylpolyglutamate synthase</fullName>
    </alternativeName>
</protein>
<dbReference type="EMBL" id="CP063231">
    <property type="protein sequence ID" value="URL57186.1"/>
    <property type="molecule type" value="Genomic_DNA"/>
</dbReference>
<evidence type="ECO:0000256" key="2">
    <source>
        <dbReference type="ARBA" id="ARBA00004799"/>
    </source>
</evidence>
<dbReference type="EC" id="6.3.2.17" evidence="6"/>
<dbReference type="Pfam" id="PF08245">
    <property type="entry name" value="Mur_ligase_M"/>
    <property type="match status" value="1"/>
</dbReference>
<dbReference type="RefSeq" id="WP_250338119.1">
    <property type="nucleotide sequence ID" value="NZ_CP063231.1"/>
</dbReference>
<keyword evidence="10 21" id="KW-0547">Nucleotide-binding</keyword>
<keyword evidence="9" id="KW-0479">Metal-binding</keyword>
<evidence type="ECO:0000256" key="1">
    <source>
        <dbReference type="ARBA" id="ARBA00002714"/>
    </source>
</evidence>
<evidence type="ECO:0000256" key="8">
    <source>
        <dbReference type="ARBA" id="ARBA00022598"/>
    </source>
</evidence>
<keyword evidence="12" id="KW-0460">Magnesium</keyword>
<comment type="pathway">
    <text evidence="3">Cofactor biosynthesis; tetrahydrofolylpolyglutamate biosynthesis.</text>
</comment>
<dbReference type="PIRSF" id="PIRSF001563">
    <property type="entry name" value="Folylpolyglu_synth"/>
    <property type="match status" value="1"/>
</dbReference>
<evidence type="ECO:0000256" key="16">
    <source>
        <dbReference type="ARBA" id="ARBA00032510"/>
    </source>
</evidence>
<dbReference type="InterPro" id="IPR004101">
    <property type="entry name" value="Mur_ligase_C"/>
</dbReference>
<keyword evidence="8 21" id="KW-0436">Ligase</keyword>
<evidence type="ECO:0000256" key="21">
    <source>
        <dbReference type="PIRNR" id="PIRNR001563"/>
    </source>
</evidence>
<dbReference type="SUPFAM" id="SSF53623">
    <property type="entry name" value="MurD-like peptide ligases, catalytic domain"/>
    <property type="match status" value="1"/>
</dbReference>
<name>A0ABY4SY43_9GAMM</name>
<gene>
    <name evidence="24" type="primary">folC</name>
    <name evidence="24" type="ORF">IM816_11030</name>
</gene>
<evidence type="ECO:0000259" key="22">
    <source>
        <dbReference type="Pfam" id="PF02875"/>
    </source>
</evidence>
<comment type="similarity">
    <text evidence="4 21">Belongs to the folylpolyglutamate synthase family.</text>
</comment>
<keyword evidence="11 21" id="KW-0067">ATP-binding</keyword>
<accession>A0ABY4SY43</accession>
<dbReference type="Gene3D" id="3.90.190.20">
    <property type="entry name" value="Mur ligase, C-terminal domain"/>
    <property type="match status" value="1"/>
</dbReference>
<comment type="catalytic activity">
    <reaction evidence="19">
        <text>(6R)-5,10-methylenetetrahydrofolyl-(gamma-L-Glu)(n) + L-glutamate + ATP = (6R)-5,10-methylenetetrahydrofolyl-(gamma-L-Glu)(n+1) + ADP + phosphate + H(+)</text>
        <dbReference type="Rhea" id="RHEA:51912"/>
        <dbReference type="Rhea" id="RHEA-COMP:13257"/>
        <dbReference type="Rhea" id="RHEA-COMP:13258"/>
        <dbReference type="ChEBI" id="CHEBI:15378"/>
        <dbReference type="ChEBI" id="CHEBI:29985"/>
        <dbReference type="ChEBI" id="CHEBI:30616"/>
        <dbReference type="ChEBI" id="CHEBI:43474"/>
        <dbReference type="ChEBI" id="CHEBI:136572"/>
        <dbReference type="ChEBI" id="CHEBI:456216"/>
        <dbReference type="EC" id="6.3.2.17"/>
    </reaction>
</comment>
<evidence type="ECO:0000256" key="6">
    <source>
        <dbReference type="ARBA" id="ARBA00013025"/>
    </source>
</evidence>
<dbReference type="InterPro" id="IPR001645">
    <property type="entry name" value="Folylpolyglutamate_synth"/>
</dbReference>
<keyword evidence="25" id="KW-1185">Reference proteome</keyword>
<evidence type="ECO:0000313" key="24">
    <source>
        <dbReference type="EMBL" id="URL57186.1"/>
    </source>
</evidence>
<dbReference type="NCBIfam" id="TIGR01499">
    <property type="entry name" value="folC"/>
    <property type="match status" value="1"/>
</dbReference>
<organism evidence="24 25">
    <name type="scientific">Luteibacter flocculans</name>
    <dbReference type="NCBI Taxonomy" id="2780091"/>
    <lineage>
        <taxon>Bacteria</taxon>
        <taxon>Pseudomonadati</taxon>
        <taxon>Pseudomonadota</taxon>
        <taxon>Gammaproteobacteria</taxon>
        <taxon>Lysobacterales</taxon>
        <taxon>Rhodanobacteraceae</taxon>
        <taxon>Luteibacter</taxon>
    </lineage>
</organism>
<dbReference type="InterPro" id="IPR036615">
    <property type="entry name" value="Mur_ligase_C_dom_sf"/>
</dbReference>
<evidence type="ECO:0000313" key="25">
    <source>
        <dbReference type="Proteomes" id="UP001056681"/>
    </source>
</evidence>
<evidence type="ECO:0000256" key="18">
    <source>
        <dbReference type="ARBA" id="ARBA00047808"/>
    </source>
</evidence>
<evidence type="ECO:0000256" key="10">
    <source>
        <dbReference type="ARBA" id="ARBA00022741"/>
    </source>
</evidence>
<comment type="function">
    <text evidence="1">Functions in two distinct reactions of the de novo folate biosynthetic pathway. Catalyzes the addition of a glutamate residue to dihydropteroate (7,8-dihydropteroate or H2Pte) to form dihydrofolate (7,8-dihydrofolate monoglutamate or H2Pte-Glu). Also catalyzes successive additions of L-glutamate to tetrahydrofolate or 10-formyltetrahydrofolate or 5,10-methylenetetrahydrofolate, leading to folylpolyglutamate derivatives.</text>
</comment>
<evidence type="ECO:0000259" key="23">
    <source>
        <dbReference type="Pfam" id="PF08245"/>
    </source>
</evidence>
<evidence type="ECO:0000256" key="11">
    <source>
        <dbReference type="ARBA" id="ARBA00022840"/>
    </source>
</evidence>
<dbReference type="InterPro" id="IPR018109">
    <property type="entry name" value="Folylpolyglutamate_synth_CS"/>
</dbReference>
<feature type="domain" description="Mur ligase central" evidence="23">
    <location>
        <begin position="46"/>
        <end position="186"/>
    </location>
</feature>
<dbReference type="NCBIfam" id="NF008101">
    <property type="entry name" value="PRK10846.1"/>
    <property type="match status" value="1"/>
</dbReference>
<dbReference type="PROSITE" id="PS01011">
    <property type="entry name" value="FOLYLPOLYGLU_SYNT_1"/>
    <property type="match status" value="1"/>
</dbReference>
<dbReference type="SUPFAM" id="SSF53244">
    <property type="entry name" value="MurD-like peptide ligases, peptide-binding domain"/>
    <property type="match status" value="1"/>
</dbReference>
<evidence type="ECO:0000256" key="3">
    <source>
        <dbReference type="ARBA" id="ARBA00005150"/>
    </source>
</evidence>
<proteinExistence type="inferred from homology"/>
<feature type="domain" description="Mur ligase C-terminal" evidence="22">
    <location>
        <begin position="290"/>
        <end position="414"/>
    </location>
</feature>
<evidence type="ECO:0000256" key="5">
    <source>
        <dbReference type="ARBA" id="ARBA00013023"/>
    </source>
</evidence>
<dbReference type="Proteomes" id="UP001056681">
    <property type="component" value="Chromosome"/>
</dbReference>
<dbReference type="PANTHER" id="PTHR11136:SF0">
    <property type="entry name" value="DIHYDROFOLATE SYNTHETASE-RELATED"/>
    <property type="match status" value="1"/>
</dbReference>
<dbReference type="InterPro" id="IPR013221">
    <property type="entry name" value="Mur_ligase_cen"/>
</dbReference>
<dbReference type="EC" id="6.3.2.12" evidence="5"/>
<evidence type="ECO:0000256" key="14">
    <source>
        <dbReference type="ARBA" id="ARBA00030048"/>
    </source>
</evidence>
<dbReference type="PANTHER" id="PTHR11136">
    <property type="entry name" value="FOLYLPOLYGLUTAMATE SYNTHASE-RELATED"/>
    <property type="match status" value="1"/>
</dbReference>
<evidence type="ECO:0000256" key="20">
    <source>
        <dbReference type="ARBA" id="ARBA00049161"/>
    </source>
</evidence>
<evidence type="ECO:0000256" key="4">
    <source>
        <dbReference type="ARBA" id="ARBA00008276"/>
    </source>
</evidence>
<evidence type="ECO:0000256" key="12">
    <source>
        <dbReference type="ARBA" id="ARBA00022842"/>
    </source>
</evidence>
<comment type="pathway">
    <text evidence="2">Cofactor biosynthesis; tetrahydrofolate biosynthesis; 7,8-dihydrofolate from 2-amino-4-hydroxy-6-hydroxymethyl-7,8-dihydropteridine diphosphate and 4-aminobenzoate: step 2/2.</text>
</comment>
<comment type="catalytic activity">
    <reaction evidence="18">
        <text>10-formyltetrahydrofolyl-(gamma-L-Glu)(n) + L-glutamate + ATP = 10-formyltetrahydrofolyl-(gamma-L-Glu)(n+1) + ADP + phosphate + H(+)</text>
        <dbReference type="Rhea" id="RHEA:51904"/>
        <dbReference type="Rhea" id="RHEA-COMP:13088"/>
        <dbReference type="Rhea" id="RHEA-COMP:14300"/>
        <dbReference type="ChEBI" id="CHEBI:15378"/>
        <dbReference type="ChEBI" id="CHEBI:29985"/>
        <dbReference type="ChEBI" id="CHEBI:30616"/>
        <dbReference type="ChEBI" id="CHEBI:43474"/>
        <dbReference type="ChEBI" id="CHEBI:134413"/>
        <dbReference type="ChEBI" id="CHEBI:456216"/>
        <dbReference type="EC" id="6.3.2.17"/>
    </reaction>
</comment>
<dbReference type="Pfam" id="PF02875">
    <property type="entry name" value="Mur_ligase_C"/>
    <property type="match status" value="1"/>
</dbReference>
<keyword evidence="13" id="KW-0289">Folate biosynthesis</keyword>
<reference evidence="24" key="1">
    <citation type="submission" date="2020-10" db="EMBL/GenBank/DDBJ databases">
        <title>Whole-genome sequence of Luteibacter sp. EIF3.</title>
        <authorList>
            <person name="Friedrich I."/>
            <person name="Hertel R."/>
            <person name="Daniel R."/>
        </authorList>
    </citation>
    <scope>NUCLEOTIDE SEQUENCE</scope>
    <source>
        <strain evidence="24">EIF3</strain>
    </source>
</reference>
<dbReference type="InterPro" id="IPR036565">
    <property type="entry name" value="Mur-like_cat_sf"/>
</dbReference>
<evidence type="ECO:0000256" key="13">
    <source>
        <dbReference type="ARBA" id="ARBA00022909"/>
    </source>
</evidence>
<evidence type="ECO:0000256" key="19">
    <source>
        <dbReference type="ARBA" id="ARBA00049035"/>
    </source>
</evidence>
<comment type="catalytic activity">
    <reaction evidence="20">
        <text>7,8-dihydropteroate + L-glutamate + ATP = 7,8-dihydrofolate + ADP + phosphate + H(+)</text>
        <dbReference type="Rhea" id="RHEA:23584"/>
        <dbReference type="ChEBI" id="CHEBI:15378"/>
        <dbReference type="ChEBI" id="CHEBI:17839"/>
        <dbReference type="ChEBI" id="CHEBI:29985"/>
        <dbReference type="ChEBI" id="CHEBI:30616"/>
        <dbReference type="ChEBI" id="CHEBI:43474"/>
        <dbReference type="ChEBI" id="CHEBI:57451"/>
        <dbReference type="ChEBI" id="CHEBI:456216"/>
        <dbReference type="EC" id="6.3.2.12"/>
    </reaction>
</comment>
<evidence type="ECO:0000256" key="17">
    <source>
        <dbReference type="ARBA" id="ARBA00047493"/>
    </source>
</evidence>
<evidence type="ECO:0000256" key="9">
    <source>
        <dbReference type="ARBA" id="ARBA00022723"/>
    </source>
</evidence>
<dbReference type="Gene3D" id="3.40.1190.10">
    <property type="entry name" value="Mur-like, catalytic domain"/>
    <property type="match status" value="1"/>
</dbReference>
<dbReference type="GO" id="GO:0008841">
    <property type="term" value="F:dihydrofolate synthase activity"/>
    <property type="evidence" value="ECO:0007669"/>
    <property type="project" value="UniProtKB-EC"/>
</dbReference>